<dbReference type="EMBL" id="JAEDAO010000001">
    <property type="protein sequence ID" value="MBK0394260.1"/>
    <property type="molecule type" value="Genomic_DNA"/>
</dbReference>
<evidence type="ECO:0000259" key="5">
    <source>
        <dbReference type="PROSITE" id="PS50931"/>
    </source>
</evidence>
<dbReference type="PANTHER" id="PTHR30419">
    <property type="entry name" value="HTH-TYPE TRANSCRIPTIONAL REGULATOR YBHD"/>
    <property type="match status" value="1"/>
</dbReference>
<sequence length="306" mass="33646">MNIRRLQHLVALAEEGNFRRAAERVHLSQPAFSRSIQAAESELGLKLFDRGTQEAKPTPAGAFVVERARSLLQQTRNLERDVLLYRDRAVGDLSFGSGPFPAASIVPSLLADVRKRYPGVRVCVHVNNAHHLVNCVRREEHEFFVANTVDVPRDGAFHIQRIGTIPGGLYVRHGHPLLARRHVVLADVLGYGIATGRLPPDTTARLLKLVGQPPDAKLPIAVECDDTYLLRRMALDSDTVIISSADLLAEDIKRKEIHEVLPRDLPQQLSHLGIVTLSGRTPSPVAAYAMRFLADAAAARFGRAAA</sequence>
<dbReference type="InterPro" id="IPR000847">
    <property type="entry name" value="LysR_HTH_N"/>
</dbReference>
<dbReference type="GO" id="GO:0003700">
    <property type="term" value="F:DNA-binding transcription factor activity"/>
    <property type="evidence" value="ECO:0007669"/>
    <property type="project" value="InterPro"/>
</dbReference>
<name>A0A934Q394_9BURK</name>
<organism evidence="6 7">
    <name type="scientific">Ramlibacter algicola</name>
    <dbReference type="NCBI Taxonomy" id="2795217"/>
    <lineage>
        <taxon>Bacteria</taxon>
        <taxon>Pseudomonadati</taxon>
        <taxon>Pseudomonadota</taxon>
        <taxon>Betaproteobacteria</taxon>
        <taxon>Burkholderiales</taxon>
        <taxon>Comamonadaceae</taxon>
        <taxon>Ramlibacter</taxon>
    </lineage>
</organism>
<keyword evidence="4" id="KW-0804">Transcription</keyword>
<dbReference type="InterPro" id="IPR050950">
    <property type="entry name" value="HTH-type_LysR_regulators"/>
</dbReference>
<dbReference type="SUPFAM" id="SSF53850">
    <property type="entry name" value="Periplasmic binding protein-like II"/>
    <property type="match status" value="1"/>
</dbReference>
<keyword evidence="2" id="KW-0805">Transcription regulation</keyword>
<evidence type="ECO:0000256" key="3">
    <source>
        <dbReference type="ARBA" id="ARBA00023125"/>
    </source>
</evidence>
<keyword evidence="7" id="KW-1185">Reference proteome</keyword>
<evidence type="ECO:0000313" key="6">
    <source>
        <dbReference type="EMBL" id="MBK0394260.1"/>
    </source>
</evidence>
<dbReference type="AlphaFoldDB" id="A0A934Q394"/>
<dbReference type="GO" id="GO:0003677">
    <property type="term" value="F:DNA binding"/>
    <property type="evidence" value="ECO:0007669"/>
    <property type="project" value="UniProtKB-KW"/>
</dbReference>
<dbReference type="RefSeq" id="WP_200789260.1">
    <property type="nucleotide sequence ID" value="NZ_JAEDAO010000001.1"/>
</dbReference>
<dbReference type="Pfam" id="PF03466">
    <property type="entry name" value="LysR_substrate"/>
    <property type="match status" value="1"/>
</dbReference>
<evidence type="ECO:0000256" key="2">
    <source>
        <dbReference type="ARBA" id="ARBA00023015"/>
    </source>
</evidence>
<dbReference type="PROSITE" id="PS50931">
    <property type="entry name" value="HTH_LYSR"/>
    <property type="match status" value="1"/>
</dbReference>
<dbReference type="SUPFAM" id="SSF46785">
    <property type="entry name" value="Winged helix' DNA-binding domain"/>
    <property type="match status" value="1"/>
</dbReference>
<comment type="caution">
    <text evidence="6">The sequence shown here is derived from an EMBL/GenBank/DDBJ whole genome shotgun (WGS) entry which is preliminary data.</text>
</comment>
<dbReference type="GO" id="GO:0005829">
    <property type="term" value="C:cytosol"/>
    <property type="evidence" value="ECO:0007669"/>
    <property type="project" value="TreeGrafter"/>
</dbReference>
<evidence type="ECO:0000256" key="1">
    <source>
        <dbReference type="ARBA" id="ARBA00009437"/>
    </source>
</evidence>
<evidence type="ECO:0000313" key="7">
    <source>
        <dbReference type="Proteomes" id="UP000617041"/>
    </source>
</evidence>
<proteinExistence type="inferred from homology"/>
<dbReference type="Proteomes" id="UP000617041">
    <property type="component" value="Unassembled WGS sequence"/>
</dbReference>
<keyword evidence="3" id="KW-0238">DNA-binding</keyword>
<dbReference type="Gene3D" id="3.40.190.10">
    <property type="entry name" value="Periplasmic binding protein-like II"/>
    <property type="match status" value="2"/>
</dbReference>
<gene>
    <name evidence="6" type="ORF">I8E28_16780</name>
</gene>
<evidence type="ECO:0000256" key="4">
    <source>
        <dbReference type="ARBA" id="ARBA00023163"/>
    </source>
</evidence>
<dbReference type="PRINTS" id="PR00039">
    <property type="entry name" value="HTHLYSR"/>
</dbReference>
<dbReference type="PANTHER" id="PTHR30419:SF30">
    <property type="entry name" value="LYSR FAMILY TRANSCRIPTIONAL REGULATOR"/>
    <property type="match status" value="1"/>
</dbReference>
<dbReference type="InterPro" id="IPR005119">
    <property type="entry name" value="LysR_subst-bd"/>
</dbReference>
<dbReference type="FunFam" id="1.10.10.10:FF:000001">
    <property type="entry name" value="LysR family transcriptional regulator"/>
    <property type="match status" value="1"/>
</dbReference>
<reference evidence="6" key="1">
    <citation type="submission" date="2020-12" db="EMBL/GenBank/DDBJ databases">
        <title>Ramlibacter sp. nov., isolated from a freshwater alga, Cryptomonas.</title>
        <authorList>
            <person name="Kim H.M."/>
            <person name="Jeon C.O."/>
        </authorList>
    </citation>
    <scope>NUCLEOTIDE SEQUENCE</scope>
    <source>
        <strain evidence="6">CrO1</strain>
    </source>
</reference>
<dbReference type="Gene3D" id="1.10.10.10">
    <property type="entry name" value="Winged helix-like DNA-binding domain superfamily/Winged helix DNA-binding domain"/>
    <property type="match status" value="1"/>
</dbReference>
<dbReference type="InterPro" id="IPR036388">
    <property type="entry name" value="WH-like_DNA-bd_sf"/>
</dbReference>
<comment type="similarity">
    <text evidence="1">Belongs to the LysR transcriptional regulatory family.</text>
</comment>
<dbReference type="Pfam" id="PF00126">
    <property type="entry name" value="HTH_1"/>
    <property type="match status" value="1"/>
</dbReference>
<feature type="domain" description="HTH lysR-type" evidence="5">
    <location>
        <begin position="1"/>
        <end position="58"/>
    </location>
</feature>
<dbReference type="InterPro" id="IPR036390">
    <property type="entry name" value="WH_DNA-bd_sf"/>
</dbReference>
<accession>A0A934Q394</accession>
<protein>
    <submittedName>
        <fullName evidence="6">LysR family transcriptional regulator</fullName>
    </submittedName>
</protein>